<evidence type="ECO:0000313" key="3">
    <source>
        <dbReference type="Proteomes" id="UP000006821"/>
    </source>
</evidence>
<accession>Q60B64</accession>
<dbReference type="EMBL" id="AE017282">
    <property type="protein sequence ID" value="AAU93100.1"/>
    <property type="molecule type" value="Genomic_DNA"/>
</dbReference>
<proteinExistence type="predicted"/>
<organism evidence="2 3">
    <name type="scientific">Methylococcus capsulatus (strain ATCC 33009 / NCIMB 11132 / Bath)</name>
    <dbReference type="NCBI Taxonomy" id="243233"/>
    <lineage>
        <taxon>Bacteria</taxon>
        <taxon>Pseudomonadati</taxon>
        <taxon>Pseudomonadota</taxon>
        <taxon>Gammaproteobacteria</taxon>
        <taxon>Methylococcales</taxon>
        <taxon>Methylococcaceae</taxon>
        <taxon>Methylococcus</taxon>
    </lineage>
</organism>
<feature type="compositionally biased region" description="Polar residues" evidence="1">
    <location>
        <begin position="75"/>
        <end position="88"/>
    </location>
</feature>
<dbReference type="STRING" id="243233.MCA0617"/>
<evidence type="ECO:0000256" key="1">
    <source>
        <dbReference type="SAM" id="MobiDB-lite"/>
    </source>
</evidence>
<sequence>MNPDHGGFTRAGLSECRKPQPDRPPSSPPKHQKRHRQAPCPHRNLETADILDPAITSPRNRWGGSPPLRARKTASHTFVSRESNPAGQ</sequence>
<dbReference type="KEGG" id="mca:MCA0617"/>
<dbReference type="AlphaFoldDB" id="Q60B64"/>
<reference evidence="2 3" key="1">
    <citation type="journal article" date="2004" name="PLoS Biol.">
        <title>Genomic insights into methanotrophy: the complete genome sequence of Methylococcus capsulatus (Bath).</title>
        <authorList>
            <person name="Ward N.L."/>
            <person name="Larsen O."/>
            <person name="Sakwa J."/>
            <person name="Bruseth L."/>
            <person name="Khouri H.M."/>
            <person name="Durkin A.S."/>
            <person name="Dimitrov G."/>
            <person name="Jiang L."/>
            <person name="Scanlan D."/>
            <person name="Kang K.H."/>
            <person name="Lewis M.R."/>
            <person name="Nelson K.E."/>
            <person name="Methe B.A."/>
            <person name="Wu M."/>
            <person name="Heidelberg J.F."/>
            <person name="Paulsen I.T."/>
            <person name="Fouts D.E."/>
            <person name="Ravel J."/>
            <person name="Tettelin H."/>
            <person name="Ren Q."/>
            <person name="Read T.D."/>
            <person name="DeBoy R.T."/>
            <person name="Seshadri R."/>
            <person name="Salzberg S.L."/>
            <person name="Jensen H.B."/>
            <person name="Birkeland N.K."/>
            <person name="Nelson W.C."/>
            <person name="Dodson R.J."/>
            <person name="Grindhaug S.H."/>
            <person name="Holt I.E."/>
            <person name="Eidhammer I."/>
            <person name="Jonasen I."/>
            <person name="Vanaken S."/>
            <person name="Utterback T.R."/>
            <person name="Feldblyum T.V."/>
            <person name="Fraser C.M."/>
            <person name="Lillehaug J.R."/>
            <person name="Eisen J.A."/>
        </authorList>
    </citation>
    <scope>NUCLEOTIDE SEQUENCE [LARGE SCALE GENOMIC DNA]</scope>
    <source>
        <strain evidence="3">ATCC 33009 / NCIMB 11132 / Bath</strain>
    </source>
</reference>
<dbReference type="Proteomes" id="UP000006821">
    <property type="component" value="Chromosome"/>
</dbReference>
<evidence type="ECO:0000313" key="2">
    <source>
        <dbReference type="EMBL" id="AAU93100.1"/>
    </source>
</evidence>
<gene>
    <name evidence="2" type="ordered locus">MCA0617</name>
</gene>
<dbReference type="HOGENOM" id="CLU_2465455_0_0_6"/>
<feature type="region of interest" description="Disordered" evidence="1">
    <location>
        <begin position="1"/>
        <end position="88"/>
    </location>
</feature>
<name>Q60B64_METCA</name>
<protein>
    <submittedName>
        <fullName evidence="2">Uncharacterized protein</fullName>
    </submittedName>
</protein>